<dbReference type="PROSITE" id="PS51746">
    <property type="entry name" value="PPM_2"/>
    <property type="match status" value="1"/>
</dbReference>
<dbReference type="RefSeq" id="WP_160197361.1">
    <property type="nucleotide sequence ID" value="NZ_QXXA01000009.1"/>
</dbReference>
<dbReference type="AlphaFoldDB" id="A0A845R0B3"/>
<dbReference type="PANTHER" id="PTHR13832:SF860">
    <property type="entry name" value="PROTEIN PHOSPHATASE PHPP"/>
    <property type="match status" value="1"/>
</dbReference>
<accession>A0A845R0B3</accession>
<name>A0A845R0B3_9CLOT</name>
<dbReference type="EMBL" id="QXXA01000009">
    <property type="protein sequence ID" value="NBI06882.1"/>
    <property type="molecule type" value="Genomic_DNA"/>
</dbReference>
<dbReference type="GO" id="GO:0004722">
    <property type="term" value="F:protein serine/threonine phosphatase activity"/>
    <property type="evidence" value="ECO:0007669"/>
    <property type="project" value="InterPro"/>
</dbReference>
<dbReference type="Gene3D" id="3.60.40.10">
    <property type="entry name" value="PPM-type phosphatase domain"/>
    <property type="match status" value="1"/>
</dbReference>
<dbReference type="Proteomes" id="UP000467132">
    <property type="component" value="Unassembled WGS sequence"/>
</dbReference>
<dbReference type="InterPro" id="IPR001932">
    <property type="entry name" value="PPM-type_phosphatase-like_dom"/>
</dbReference>
<reference evidence="2 3" key="1">
    <citation type="submission" date="2018-08" db="EMBL/GenBank/DDBJ databases">
        <title>Murine metabolic-syndrome-specific gut microbial biobank.</title>
        <authorList>
            <person name="Liu C."/>
        </authorList>
    </citation>
    <scope>NUCLEOTIDE SEQUENCE [LARGE SCALE GENOMIC DNA]</scope>
    <source>
        <strain evidence="2 3">583</strain>
    </source>
</reference>
<keyword evidence="3" id="KW-1185">Reference proteome</keyword>
<dbReference type="SMART" id="SM00331">
    <property type="entry name" value="PP2C_SIG"/>
    <property type="match status" value="1"/>
</dbReference>
<proteinExistence type="predicted"/>
<evidence type="ECO:0000259" key="1">
    <source>
        <dbReference type="PROSITE" id="PS51746"/>
    </source>
</evidence>
<dbReference type="NCBIfam" id="NF033484">
    <property type="entry name" value="Stp1_PP2C_phos"/>
    <property type="match status" value="1"/>
</dbReference>
<sequence length="245" mass="27441">MKYGACTDVGKVRKSNQDSYYINYNDSLPVFAVADGMGGHNGGEIASSITVEVIKNNVDIYFNRVMEEKYNIEKFIRKTLELSNEEIYNTAKKNKEYKGMGTTVTMGAIINDILYIGHIGDSRAYILRGDTIKKITEDHSLVAELLKKGSITKEEAINHPQKNIITRALGTDKNADIDIFSYCLEKNDVILFCTDGLTNMINEDEIREVINNSIEIQEVCETLVNIANENGGYDNSTAVIIKFVK</sequence>
<organism evidence="2 3">
    <name type="scientific">Senegalia massiliensis</name>
    <dbReference type="NCBI Taxonomy" id="1720316"/>
    <lineage>
        <taxon>Bacteria</taxon>
        <taxon>Bacillati</taxon>
        <taxon>Bacillota</taxon>
        <taxon>Clostridia</taxon>
        <taxon>Eubacteriales</taxon>
        <taxon>Clostridiaceae</taxon>
        <taxon>Senegalia</taxon>
    </lineage>
</organism>
<dbReference type="InterPro" id="IPR036457">
    <property type="entry name" value="PPM-type-like_dom_sf"/>
</dbReference>
<comment type="caution">
    <text evidence="2">The sequence shown here is derived from an EMBL/GenBank/DDBJ whole genome shotgun (WGS) entry which is preliminary data.</text>
</comment>
<evidence type="ECO:0000313" key="3">
    <source>
        <dbReference type="Proteomes" id="UP000467132"/>
    </source>
</evidence>
<evidence type="ECO:0000313" key="2">
    <source>
        <dbReference type="EMBL" id="NBI06882.1"/>
    </source>
</evidence>
<dbReference type="InterPro" id="IPR015655">
    <property type="entry name" value="PP2C"/>
</dbReference>
<feature type="domain" description="PPM-type phosphatase" evidence="1">
    <location>
        <begin position="2"/>
        <end position="243"/>
    </location>
</feature>
<dbReference type="SMART" id="SM00332">
    <property type="entry name" value="PP2Cc"/>
    <property type="match status" value="1"/>
</dbReference>
<dbReference type="Pfam" id="PF13672">
    <property type="entry name" value="PP2C_2"/>
    <property type="match status" value="1"/>
</dbReference>
<dbReference type="SUPFAM" id="SSF81606">
    <property type="entry name" value="PP2C-like"/>
    <property type="match status" value="1"/>
</dbReference>
<dbReference type="CDD" id="cd00143">
    <property type="entry name" value="PP2Cc"/>
    <property type="match status" value="1"/>
</dbReference>
<gene>
    <name evidence="2" type="ORF">D3Z33_08455</name>
</gene>
<dbReference type="PANTHER" id="PTHR13832">
    <property type="entry name" value="PROTEIN PHOSPHATASE 2C"/>
    <property type="match status" value="1"/>
</dbReference>
<dbReference type="OrthoDB" id="9801841at2"/>
<protein>
    <submittedName>
        <fullName evidence="2">Stp1/IreP family PP2C-type Ser/Thr phosphatase</fullName>
    </submittedName>
</protein>